<keyword evidence="5" id="KW-1185">Reference proteome</keyword>
<reference evidence="4" key="2">
    <citation type="submission" date="2020-08" db="EMBL/GenBank/DDBJ databases">
        <title>Draft Genome Sequence of Cumin Blight Pathogen Alternaria burnsii.</title>
        <authorList>
            <person name="Feng Z."/>
        </authorList>
    </citation>
    <scope>NUCLEOTIDE SEQUENCE</scope>
    <source>
        <strain evidence="4">CBS107.38</strain>
    </source>
</reference>
<evidence type="ECO:0000256" key="2">
    <source>
        <dbReference type="SAM" id="MobiDB-lite"/>
    </source>
</evidence>
<dbReference type="RefSeq" id="XP_038783288.1">
    <property type="nucleotide sequence ID" value="XM_038933943.1"/>
</dbReference>
<reference evidence="4" key="1">
    <citation type="submission" date="2020-01" db="EMBL/GenBank/DDBJ databases">
        <authorList>
            <person name="Feng Z.H.Z."/>
        </authorList>
    </citation>
    <scope>NUCLEOTIDE SEQUENCE</scope>
    <source>
        <strain evidence="4">CBS107.38</strain>
    </source>
</reference>
<dbReference type="EMBL" id="JAAABM010000014">
    <property type="protein sequence ID" value="KAF7672945.1"/>
    <property type="molecule type" value="Genomic_DNA"/>
</dbReference>
<feature type="region of interest" description="Disordered" evidence="2">
    <location>
        <begin position="261"/>
        <end position="302"/>
    </location>
</feature>
<keyword evidence="1" id="KW-0175">Coiled coil</keyword>
<dbReference type="Proteomes" id="UP000596902">
    <property type="component" value="Unassembled WGS sequence"/>
</dbReference>
<dbReference type="GeneID" id="62207121"/>
<dbReference type="InterPro" id="IPR031352">
    <property type="entry name" value="SesA"/>
</dbReference>
<gene>
    <name evidence="4" type="ORF">GT037_008896</name>
</gene>
<evidence type="ECO:0000313" key="5">
    <source>
        <dbReference type="Proteomes" id="UP000596902"/>
    </source>
</evidence>
<feature type="compositionally biased region" description="Low complexity" evidence="2">
    <location>
        <begin position="282"/>
        <end position="292"/>
    </location>
</feature>
<comment type="caution">
    <text evidence="4">The sequence shown here is derived from an EMBL/GenBank/DDBJ whole genome shotgun (WGS) entry which is preliminary data.</text>
</comment>
<organism evidence="4 5">
    <name type="scientific">Alternaria burnsii</name>
    <dbReference type="NCBI Taxonomy" id="1187904"/>
    <lineage>
        <taxon>Eukaryota</taxon>
        <taxon>Fungi</taxon>
        <taxon>Dikarya</taxon>
        <taxon>Ascomycota</taxon>
        <taxon>Pezizomycotina</taxon>
        <taxon>Dothideomycetes</taxon>
        <taxon>Pleosporomycetidae</taxon>
        <taxon>Pleosporales</taxon>
        <taxon>Pleosporineae</taxon>
        <taxon>Pleosporaceae</taxon>
        <taxon>Alternaria</taxon>
        <taxon>Alternaria sect. Alternaria</taxon>
    </lineage>
</organism>
<sequence length="533" mass="59049">MSGAEVGLVLGIVSSVITIVKEAKNVYDAAKDTRGLPKAFKQVNGRFPLAVTLLKLTEENLRSKQRLDDSVYREVDEAVKQCETQAKNIRDLFKEVIREENDTSFDRYKKAARAIVGGKGKKVEELMAEMLKNIDALVKLKLMSNATEDQLKDLQAAIQEMVDMEPSLPDEGTGGVNQQHTGSGHNVATSGHASSQINNGDGNYIQGLQGGATFNNHSLIKPIINVILQATKSWPDFMRQYGSTPPSPDEKLCDAMASIPREPIPAPPNPDPIGTRIDSRRTASSSPSTPIIKTENDPSEHPLSSCSVNLDGYLVGSTKYRLKKLEDDSDDFTNKDWNRIVALTESSELESWASSKTSAVLVAYDSLWFERNEDVLSYLMASIVTYDEPASTDITKLYHFCQAKYNVLQVAQDLLRQLSSETASNNLATTTEQAVSQLVSRLRQLQSTHKVVLFIDGSNARSLDIRQLIMPLYDVVKDDRENNRLGFKLFLIVADRQGWDFGIDDILCNEVPAGGDREAECSEAEFGMKWAFD</sequence>
<evidence type="ECO:0000259" key="3">
    <source>
        <dbReference type="Pfam" id="PF17107"/>
    </source>
</evidence>
<feature type="region of interest" description="Disordered" evidence="2">
    <location>
        <begin position="166"/>
        <end position="195"/>
    </location>
</feature>
<evidence type="ECO:0000256" key="1">
    <source>
        <dbReference type="SAM" id="Coils"/>
    </source>
</evidence>
<dbReference type="AlphaFoldDB" id="A0A8H7AYB3"/>
<proteinExistence type="predicted"/>
<protein>
    <recommendedName>
        <fullName evidence="3">NACHT-NTPase and P-loop NTPases N-terminal domain-containing protein</fullName>
    </recommendedName>
</protein>
<feature type="domain" description="NACHT-NTPase and P-loop NTPases N-terminal" evidence="3">
    <location>
        <begin position="13"/>
        <end position="137"/>
    </location>
</feature>
<feature type="coiled-coil region" evidence="1">
    <location>
        <begin position="137"/>
        <end position="164"/>
    </location>
</feature>
<accession>A0A8H7AYB3</accession>
<feature type="compositionally biased region" description="Pro residues" evidence="2">
    <location>
        <begin position="262"/>
        <end position="271"/>
    </location>
</feature>
<evidence type="ECO:0000313" key="4">
    <source>
        <dbReference type="EMBL" id="KAF7672945.1"/>
    </source>
</evidence>
<name>A0A8H7AYB3_9PLEO</name>
<dbReference type="Pfam" id="PF17107">
    <property type="entry name" value="SesA"/>
    <property type="match status" value="1"/>
</dbReference>
<feature type="compositionally biased region" description="Polar residues" evidence="2">
    <location>
        <begin position="176"/>
        <end position="195"/>
    </location>
</feature>